<evidence type="ECO:0000313" key="1">
    <source>
        <dbReference type="EMBL" id="CAK9324918.1"/>
    </source>
</evidence>
<evidence type="ECO:0000313" key="2">
    <source>
        <dbReference type="Proteomes" id="UP001642487"/>
    </source>
</evidence>
<accession>A0ABP0YWK4</accession>
<protein>
    <submittedName>
        <fullName evidence="1">Uncharacterized protein</fullName>
    </submittedName>
</protein>
<reference evidence="1 2" key="1">
    <citation type="submission" date="2024-03" db="EMBL/GenBank/DDBJ databases">
        <authorList>
            <person name="Gkanogiannis A."/>
            <person name="Becerra Lopez-Lavalle L."/>
        </authorList>
    </citation>
    <scope>NUCLEOTIDE SEQUENCE [LARGE SCALE GENOMIC DNA]</scope>
</reference>
<name>A0ABP0YWK4_9ROSI</name>
<dbReference type="Gene3D" id="3.80.10.10">
    <property type="entry name" value="Ribonuclease Inhibitor"/>
    <property type="match status" value="1"/>
</dbReference>
<keyword evidence="2" id="KW-1185">Reference proteome</keyword>
<gene>
    <name evidence="1" type="ORF">CITCOLO1_LOCUS17166</name>
</gene>
<dbReference type="EMBL" id="OZ021740">
    <property type="protein sequence ID" value="CAK9324918.1"/>
    <property type="molecule type" value="Genomic_DNA"/>
</dbReference>
<dbReference type="SUPFAM" id="SSF52058">
    <property type="entry name" value="L domain-like"/>
    <property type="match status" value="1"/>
</dbReference>
<dbReference type="Proteomes" id="UP001642487">
    <property type="component" value="Chromosome 6"/>
</dbReference>
<dbReference type="InterPro" id="IPR032675">
    <property type="entry name" value="LRR_dom_sf"/>
</dbReference>
<organism evidence="1 2">
    <name type="scientific">Citrullus colocynthis</name>
    <name type="common">colocynth</name>
    <dbReference type="NCBI Taxonomy" id="252529"/>
    <lineage>
        <taxon>Eukaryota</taxon>
        <taxon>Viridiplantae</taxon>
        <taxon>Streptophyta</taxon>
        <taxon>Embryophyta</taxon>
        <taxon>Tracheophyta</taxon>
        <taxon>Spermatophyta</taxon>
        <taxon>Magnoliopsida</taxon>
        <taxon>eudicotyledons</taxon>
        <taxon>Gunneridae</taxon>
        <taxon>Pentapetalae</taxon>
        <taxon>rosids</taxon>
        <taxon>fabids</taxon>
        <taxon>Cucurbitales</taxon>
        <taxon>Cucurbitaceae</taxon>
        <taxon>Benincaseae</taxon>
        <taxon>Citrullus</taxon>
    </lineage>
</organism>
<proteinExistence type="predicted"/>
<sequence>MLGQLPNLEELNISHLNRLRCIGNEYYGNYDHPNNHKALFPKLNKFVLSQMPNLEQWEEIVFISKKGAIFPLLEDLNIRVCLKLTSIPNMFGWGSEDGIRSLKKLHIYGCDEVTKLPKRATTLHFH</sequence>